<dbReference type="Gene3D" id="3.40.640.10">
    <property type="entry name" value="Type I PLP-dependent aspartate aminotransferase-like (Major domain)"/>
    <property type="match status" value="1"/>
</dbReference>
<feature type="domain" description="Aminotransferase class I/classII large" evidence="3">
    <location>
        <begin position="79"/>
        <end position="427"/>
    </location>
</feature>
<dbReference type="InterPro" id="IPR015421">
    <property type="entry name" value="PyrdxlP-dep_Trfase_major"/>
</dbReference>
<keyword evidence="2" id="KW-0808">Transferase</keyword>
<dbReference type="Pfam" id="PF00155">
    <property type="entry name" value="Aminotran_1_2"/>
    <property type="match status" value="1"/>
</dbReference>
<dbReference type="InterPro" id="IPR004839">
    <property type="entry name" value="Aminotransferase_I/II_large"/>
</dbReference>
<dbReference type="Gene3D" id="3.90.1150.10">
    <property type="entry name" value="Aspartate Aminotransferase, domain 1"/>
    <property type="match status" value="1"/>
</dbReference>
<evidence type="ECO:0000259" key="3">
    <source>
        <dbReference type="Pfam" id="PF00155"/>
    </source>
</evidence>
<dbReference type="InterPro" id="IPR050087">
    <property type="entry name" value="AON_synthase_class-II"/>
</dbReference>
<evidence type="ECO:0000256" key="1">
    <source>
        <dbReference type="ARBA" id="ARBA00001933"/>
    </source>
</evidence>
<dbReference type="EMBL" id="JAPMXC010000006">
    <property type="protein sequence ID" value="MCY0388928.1"/>
    <property type="molecule type" value="Genomic_DNA"/>
</dbReference>
<dbReference type="InterPro" id="IPR015424">
    <property type="entry name" value="PyrdxlP-dep_Trfase"/>
</dbReference>
<sequence>MSSASSAIESDSSESNHGENFALAELFNTDATTLQGRVKPFSDFYRDTVEKGMVHYSREIVSAVSNRTRVRAADGTIREMIMLGSNNYLGLTTHPHVIGRIKDALDTFGAGVGGPPLLGGMTELHRLLEKRLSRMKGAEDTMLFGSGYQANLGWINTLIRADDVLLYDAYNHASLYDGIALTAAKTKFSAIRFAHNDMDHLERLLQRYRKAEDRPNRQIFVAAEGVYSMDGDLVPLPRISALCATYGAVLMVDDAHGTGVMGRHGGGVGEHFGMKDGVDIWVGSFSKAFGMTGGFLSASREVIDYLRFCSRAYIFSAHLPITTVAAVLGGLEVLEREPERIVRLHENARYLEKALSGLGFKTFREAAIIPVHMPPDANIREVCKLFDDEGIFLNSIEYPAVSKDGQRLRLSVMATHTPQDLDEAIAAFERVGRTVGILAGSSWRGPQRAG</sequence>
<protein>
    <submittedName>
        <fullName evidence="4">Aminotransferase class I/II-fold pyridoxal phosphate-dependent enzyme</fullName>
    </submittedName>
</protein>
<comment type="caution">
    <text evidence="4">The sequence shown here is derived from an EMBL/GenBank/DDBJ whole genome shotgun (WGS) entry which is preliminary data.</text>
</comment>
<dbReference type="InterPro" id="IPR015422">
    <property type="entry name" value="PyrdxlP-dep_Trfase_small"/>
</dbReference>
<evidence type="ECO:0000313" key="4">
    <source>
        <dbReference type="EMBL" id="MCY0388928.1"/>
    </source>
</evidence>
<dbReference type="SUPFAM" id="SSF53383">
    <property type="entry name" value="PLP-dependent transferases"/>
    <property type="match status" value="1"/>
</dbReference>
<evidence type="ECO:0000313" key="5">
    <source>
        <dbReference type="Proteomes" id="UP001082899"/>
    </source>
</evidence>
<dbReference type="PANTHER" id="PTHR13693">
    <property type="entry name" value="CLASS II AMINOTRANSFERASE/8-AMINO-7-OXONONANOATE SYNTHASE"/>
    <property type="match status" value="1"/>
</dbReference>
<comment type="cofactor">
    <cofactor evidence="1">
        <name>pyridoxal 5'-phosphate</name>
        <dbReference type="ChEBI" id="CHEBI:597326"/>
    </cofactor>
</comment>
<evidence type="ECO:0000256" key="2">
    <source>
        <dbReference type="ARBA" id="ARBA00022679"/>
    </source>
</evidence>
<gene>
    <name evidence="4" type="ORF">OVY01_17275</name>
</gene>
<name>A0ABT3ZQU8_9BURK</name>
<dbReference type="RefSeq" id="WP_267848800.1">
    <property type="nucleotide sequence ID" value="NZ_JAPMXC010000006.1"/>
</dbReference>
<keyword evidence="5" id="KW-1185">Reference proteome</keyword>
<accession>A0ABT3ZQU8</accession>
<organism evidence="4 5">
    <name type="scientific">Robbsia betulipollinis</name>
    <dbReference type="NCBI Taxonomy" id="2981849"/>
    <lineage>
        <taxon>Bacteria</taxon>
        <taxon>Pseudomonadati</taxon>
        <taxon>Pseudomonadota</taxon>
        <taxon>Betaproteobacteria</taxon>
        <taxon>Burkholderiales</taxon>
        <taxon>Burkholderiaceae</taxon>
        <taxon>Robbsia</taxon>
    </lineage>
</organism>
<dbReference type="Proteomes" id="UP001082899">
    <property type="component" value="Unassembled WGS sequence"/>
</dbReference>
<reference evidence="4" key="1">
    <citation type="submission" date="2022-11" db="EMBL/GenBank/DDBJ databases">
        <title>Robbsia betulipollinis sp. nov., isolated from pollen of birch (Betula pendula).</title>
        <authorList>
            <person name="Shi H."/>
            <person name="Ambika Manirajan B."/>
            <person name="Ratering S."/>
            <person name="Geissler-Plaum R."/>
            <person name="Schnell S."/>
        </authorList>
    </citation>
    <scope>NUCLEOTIDE SEQUENCE</scope>
    <source>
        <strain evidence="4">Bb-Pol-6</strain>
    </source>
</reference>
<keyword evidence="4" id="KW-0032">Aminotransferase</keyword>
<dbReference type="GO" id="GO:0008483">
    <property type="term" value="F:transaminase activity"/>
    <property type="evidence" value="ECO:0007669"/>
    <property type="project" value="UniProtKB-KW"/>
</dbReference>
<proteinExistence type="predicted"/>